<keyword evidence="2" id="KW-1185">Reference proteome</keyword>
<reference evidence="1" key="1">
    <citation type="submission" date="2020-01" db="EMBL/GenBank/DDBJ databases">
        <authorList>
            <consortium name="DOE Joint Genome Institute"/>
            <person name="Haridas S."/>
            <person name="Albert R."/>
            <person name="Binder M."/>
            <person name="Bloem J."/>
            <person name="Labutti K."/>
            <person name="Salamov A."/>
            <person name="Andreopoulos B."/>
            <person name="Baker S.E."/>
            <person name="Barry K."/>
            <person name="Bills G."/>
            <person name="Bluhm B.H."/>
            <person name="Cannon C."/>
            <person name="Castanera R."/>
            <person name="Culley D.E."/>
            <person name="Daum C."/>
            <person name="Ezra D."/>
            <person name="Gonzalez J.B."/>
            <person name="Henrissat B."/>
            <person name="Kuo A."/>
            <person name="Liang C."/>
            <person name="Lipzen A."/>
            <person name="Lutzoni F."/>
            <person name="Magnuson J."/>
            <person name="Mondo S."/>
            <person name="Nolan M."/>
            <person name="Ohm R."/>
            <person name="Pangilinan J."/>
            <person name="Park H.-J."/>
            <person name="Ramirez L."/>
            <person name="Alfaro M."/>
            <person name="Sun H."/>
            <person name="Tritt A."/>
            <person name="Yoshinaga Y."/>
            <person name="Zwiers L.-H."/>
            <person name="Turgeon B.G."/>
            <person name="Goodwin S.B."/>
            <person name="Spatafora J.W."/>
            <person name="Crous P.W."/>
            <person name="Grigoriev I.V."/>
        </authorList>
    </citation>
    <scope>NUCLEOTIDE SEQUENCE</scope>
    <source>
        <strain evidence="1">P77</strain>
    </source>
</reference>
<protein>
    <submittedName>
        <fullName evidence="1">Uncharacterized protein</fullName>
    </submittedName>
</protein>
<dbReference type="OrthoDB" id="289162at2759"/>
<sequence length="54" mass="5806">MGDGFRARIAGVTFNPRNASFGRNYTRGFGSGAGSAGWEQIEMEDMLGEDSESD</sequence>
<evidence type="ECO:0000313" key="1">
    <source>
        <dbReference type="EMBL" id="KAF1839349.1"/>
    </source>
</evidence>
<dbReference type="AlphaFoldDB" id="A0A6A5KVE3"/>
<dbReference type="EMBL" id="ML975245">
    <property type="protein sequence ID" value="KAF1839349.1"/>
    <property type="molecule type" value="Genomic_DNA"/>
</dbReference>
<evidence type="ECO:0000313" key="2">
    <source>
        <dbReference type="Proteomes" id="UP000800040"/>
    </source>
</evidence>
<organism evidence="1 2">
    <name type="scientific">Decorospora gaudefroyi</name>
    <dbReference type="NCBI Taxonomy" id="184978"/>
    <lineage>
        <taxon>Eukaryota</taxon>
        <taxon>Fungi</taxon>
        <taxon>Dikarya</taxon>
        <taxon>Ascomycota</taxon>
        <taxon>Pezizomycotina</taxon>
        <taxon>Dothideomycetes</taxon>
        <taxon>Pleosporomycetidae</taxon>
        <taxon>Pleosporales</taxon>
        <taxon>Pleosporineae</taxon>
        <taxon>Pleosporaceae</taxon>
        <taxon>Decorospora</taxon>
    </lineage>
</organism>
<accession>A0A6A5KVE3</accession>
<dbReference type="Proteomes" id="UP000800040">
    <property type="component" value="Unassembled WGS sequence"/>
</dbReference>
<gene>
    <name evidence="1" type="ORF">BDW02DRAFT_585024</name>
</gene>
<name>A0A6A5KVE3_9PLEO</name>
<proteinExistence type="predicted"/>